<dbReference type="InterPro" id="IPR038135">
    <property type="entry name" value="Methylthiotransferase_N_sf"/>
</dbReference>
<protein>
    <recommendedName>
        <fullName evidence="9 10">tRNA-2-methylthio-N(6)-dimethylallyladenosine synthase</fullName>
        <ecNumber evidence="9 10">2.8.4.3</ecNumber>
    </recommendedName>
    <alternativeName>
        <fullName evidence="10">(Dimethylallyl)adenosine tRNA methylthiotransferase MiaB</fullName>
    </alternativeName>
    <alternativeName>
        <fullName evidence="10">tRNA-i(6)A37 methylthiotransferase</fullName>
    </alternativeName>
</protein>
<keyword evidence="10" id="KW-0963">Cytoplasm</keyword>
<feature type="binding site" evidence="10">
    <location>
        <position position="12"/>
    </location>
    <ligand>
        <name>[4Fe-4S] cluster</name>
        <dbReference type="ChEBI" id="CHEBI:49883"/>
        <label>1</label>
    </ligand>
</feature>
<dbReference type="PANTHER" id="PTHR43020:SF2">
    <property type="entry name" value="MITOCHONDRIAL TRNA METHYLTHIOTRANSFERASE CDK5RAP1"/>
    <property type="match status" value="1"/>
</dbReference>
<keyword evidence="2 10" id="KW-0004">4Fe-4S</keyword>
<keyword evidence="8 10" id="KW-0411">Iron-sulfur</keyword>
<dbReference type="Gene3D" id="3.80.30.20">
    <property type="entry name" value="tm_1862 like domain"/>
    <property type="match status" value="1"/>
</dbReference>
<feature type="domain" description="TRAM" evidence="12">
    <location>
        <begin position="422"/>
        <end position="488"/>
    </location>
</feature>
<dbReference type="InterPro" id="IPR005839">
    <property type="entry name" value="Methylthiotransferase"/>
</dbReference>
<dbReference type="SFLD" id="SFLDS00029">
    <property type="entry name" value="Radical_SAM"/>
    <property type="match status" value="1"/>
</dbReference>
<organism evidence="15 16">
    <name type="scientific">Candidatus Neomicrothrix subdominans</name>
    <dbReference type="NCBI Taxonomy" id="2954438"/>
    <lineage>
        <taxon>Bacteria</taxon>
        <taxon>Bacillati</taxon>
        <taxon>Actinomycetota</taxon>
        <taxon>Acidimicrobiia</taxon>
        <taxon>Acidimicrobiales</taxon>
        <taxon>Microthrixaceae</taxon>
        <taxon>Candidatus Neomicrothrix</taxon>
    </lineage>
</organism>
<feature type="domain" description="Radical SAM core" evidence="14">
    <location>
        <begin position="146"/>
        <end position="419"/>
    </location>
</feature>
<dbReference type="SFLD" id="SFLDG01082">
    <property type="entry name" value="B12-binding_domain_containing"/>
    <property type="match status" value="1"/>
</dbReference>
<proteinExistence type="inferred from homology"/>
<keyword evidence="7 10" id="KW-0408">Iron</keyword>
<dbReference type="EC" id="2.8.4.3" evidence="9 10"/>
<dbReference type="Proteomes" id="UP000727993">
    <property type="component" value="Unassembled WGS sequence"/>
</dbReference>
<feature type="binding site" evidence="10">
    <location>
        <position position="82"/>
    </location>
    <ligand>
        <name>[4Fe-4S] cluster</name>
        <dbReference type="ChEBI" id="CHEBI:49883"/>
        <label>1</label>
    </ligand>
</feature>
<dbReference type="InterPro" id="IPR020612">
    <property type="entry name" value="Methylthiotransferase_CS"/>
</dbReference>
<dbReference type="Gene3D" id="3.40.50.12160">
    <property type="entry name" value="Methylthiotransferase, N-terminal domain"/>
    <property type="match status" value="1"/>
</dbReference>
<evidence type="ECO:0000256" key="4">
    <source>
        <dbReference type="ARBA" id="ARBA00022691"/>
    </source>
</evidence>
<keyword evidence="6 10" id="KW-0479">Metal-binding</keyword>
<evidence type="ECO:0000313" key="15">
    <source>
        <dbReference type="EMBL" id="MBK9298873.1"/>
    </source>
</evidence>
<reference evidence="15 16" key="1">
    <citation type="submission" date="2020-10" db="EMBL/GenBank/DDBJ databases">
        <title>Connecting structure to function with the recovery of over 1000 high-quality activated sludge metagenome-assembled genomes encoding full-length rRNA genes using long-read sequencing.</title>
        <authorList>
            <person name="Singleton C.M."/>
            <person name="Petriglieri F."/>
            <person name="Kristensen J.M."/>
            <person name="Kirkegaard R.H."/>
            <person name="Michaelsen T.Y."/>
            <person name="Andersen M.H."/>
            <person name="Karst S.M."/>
            <person name="Dueholm M.S."/>
            <person name="Nielsen P.H."/>
            <person name="Albertsen M."/>
        </authorList>
    </citation>
    <scope>NUCLEOTIDE SEQUENCE [LARGE SCALE GENOMIC DNA]</scope>
    <source>
        <strain evidence="15">Lyne_18-Q3-R50-59_MAXAC.006</strain>
    </source>
</reference>
<evidence type="ECO:0000313" key="16">
    <source>
        <dbReference type="Proteomes" id="UP000727993"/>
    </source>
</evidence>
<dbReference type="FunFam" id="3.40.50.12160:FF:000003">
    <property type="entry name" value="CDK5 regulatory subunit-associated protein 1"/>
    <property type="match status" value="1"/>
</dbReference>
<dbReference type="GO" id="GO:0051539">
    <property type="term" value="F:4 iron, 4 sulfur cluster binding"/>
    <property type="evidence" value="ECO:0007669"/>
    <property type="project" value="UniProtKB-UniRule"/>
</dbReference>
<dbReference type="InterPro" id="IPR058240">
    <property type="entry name" value="rSAM_sf"/>
</dbReference>
<dbReference type="PROSITE" id="PS51918">
    <property type="entry name" value="RADICAL_SAM"/>
    <property type="match status" value="1"/>
</dbReference>
<dbReference type="EMBL" id="JADJZA010000011">
    <property type="protein sequence ID" value="MBK9298873.1"/>
    <property type="molecule type" value="Genomic_DNA"/>
</dbReference>
<feature type="binding site" evidence="10">
    <location>
        <position position="48"/>
    </location>
    <ligand>
        <name>[4Fe-4S] cluster</name>
        <dbReference type="ChEBI" id="CHEBI:49883"/>
        <label>1</label>
    </ligand>
</feature>
<accession>A0A936TF14</accession>
<dbReference type="HAMAP" id="MF_01864">
    <property type="entry name" value="tRNA_metthiotr_MiaB"/>
    <property type="match status" value="1"/>
</dbReference>
<dbReference type="PROSITE" id="PS01278">
    <property type="entry name" value="MTTASE_RADICAL"/>
    <property type="match status" value="1"/>
</dbReference>
<comment type="subunit">
    <text evidence="10">Monomer.</text>
</comment>
<dbReference type="AlphaFoldDB" id="A0A936TF14"/>
<dbReference type="SFLD" id="SFLDF00273">
    <property type="entry name" value="(dimethylallyl)adenosine_tRNA"/>
    <property type="match status" value="1"/>
</dbReference>
<dbReference type="InterPro" id="IPR007197">
    <property type="entry name" value="rSAM"/>
</dbReference>
<dbReference type="PANTHER" id="PTHR43020">
    <property type="entry name" value="CDK5 REGULATORY SUBUNIT-ASSOCIATED PROTEIN 1"/>
    <property type="match status" value="1"/>
</dbReference>
<dbReference type="InterPro" id="IPR006638">
    <property type="entry name" value="Elp3/MiaA/NifB-like_rSAM"/>
</dbReference>
<gene>
    <name evidence="10" type="primary">miaB</name>
    <name evidence="15" type="ORF">IPN02_18990</name>
</gene>
<dbReference type="Pfam" id="PF00919">
    <property type="entry name" value="UPF0004"/>
    <property type="match status" value="1"/>
</dbReference>
<evidence type="ECO:0000256" key="6">
    <source>
        <dbReference type="ARBA" id="ARBA00022723"/>
    </source>
</evidence>
<comment type="caution">
    <text evidence="15">The sequence shown here is derived from an EMBL/GenBank/DDBJ whole genome shotgun (WGS) entry which is preliminary data.</text>
</comment>
<evidence type="ECO:0000256" key="8">
    <source>
        <dbReference type="ARBA" id="ARBA00023014"/>
    </source>
</evidence>
<comment type="catalytic activity">
    <reaction evidence="10">
        <text>N(6)-dimethylallyladenosine(37) in tRNA + (sulfur carrier)-SH + AH2 + 2 S-adenosyl-L-methionine = 2-methylsulfanyl-N(6)-dimethylallyladenosine(37) in tRNA + (sulfur carrier)-H + 5'-deoxyadenosine + L-methionine + A + S-adenosyl-L-homocysteine + 2 H(+)</text>
        <dbReference type="Rhea" id="RHEA:37067"/>
        <dbReference type="Rhea" id="RHEA-COMP:10375"/>
        <dbReference type="Rhea" id="RHEA-COMP:10376"/>
        <dbReference type="Rhea" id="RHEA-COMP:14737"/>
        <dbReference type="Rhea" id="RHEA-COMP:14739"/>
        <dbReference type="ChEBI" id="CHEBI:13193"/>
        <dbReference type="ChEBI" id="CHEBI:15378"/>
        <dbReference type="ChEBI" id="CHEBI:17319"/>
        <dbReference type="ChEBI" id="CHEBI:17499"/>
        <dbReference type="ChEBI" id="CHEBI:29917"/>
        <dbReference type="ChEBI" id="CHEBI:57844"/>
        <dbReference type="ChEBI" id="CHEBI:57856"/>
        <dbReference type="ChEBI" id="CHEBI:59789"/>
        <dbReference type="ChEBI" id="CHEBI:64428"/>
        <dbReference type="ChEBI" id="CHEBI:74415"/>
        <dbReference type="ChEBI" id="CHEBI:74417"/>
        <dbReference type="EC" id="2.8.4.3"/>
    </reaction>
</comment>
<name>A0A936TF14_9ACTN</name>
<keyword evidence="5 10" id="KW-0819">tRNA processing</keyword>
<feature type="domain" description="MTTase N-terminal" evidence="13">
    <location>
        <begin position="3"/>
        <end position="119"/>
    </location>
</feature>
<dbReference type="PROSITE" id="PS51449">
    <property type="entry name" value="MTTASE_N"/>
    <property type="match status" value="1"/>
</dbReference>
<feature type="region of interest" description="Disordered" evidence="11">
    <location>
        <begin position="219"/>
        <end position="239"/>
    </location>
</feature>
<dbReference type="InterPro" id="IPR013848">
    <property type="entry name" value="Methylthiotransferase_N"/>
</dbReference>
<dbReference type="SUPFAM" id="SSF102114">
    <property type="entry name" value="Radical SAM enzymes"/>
    <property type="match status" value="1"/>
</dbReference>
<sequence length="504" mass="54522">MARKYLVRTFGCQMNEHDSERIAGVLEADGLEATTEVADADVVVLNTCCIRENADNKLYGTLGHLKSEKDRRPDLEIVVGGCLAQKDRETVQRRAPHVDVVMGTHNVGRVGELLEASRRDGPIIEILEATAAEDHEAFPSALPAKREQGWAAWVTIQFGCDNSCAFCIVPAVRGPEISRPFGDVLDEVRRVAADGVTEVTLLGQNVDSYGRDLTLRLRGEGSSVSTGSPEHDPPDPRFTVGDAWLDERATAGGPGRARPLFGDLLRAVGSVPGIARVRFTSPHPKDMRTDTIAAMAQTPAVCEHLHLPMQSGSDAVLAAMHRGYTAERYLRVVSDARAGIDDLALTTDVIVGFPGETDADFEATLEVCAEVGFDAAYTFVYSPRPGTEAADMTDAFVEHAVSVERMERLRAVIDRSARRANEARVGRIDEVVVTGPSRRDPSMITGLTRHNKRIHLPGPSGARPRPGTYLTARVTEARMTSLVGEVVEIGDSPAHRTRIPVAAG</sequence>
<evidence type="ECO:0000256" key="7">
    <source>
        <dbReference type="ARBA" id="ARBA00023004"/>
    </source>
</evidence>
<feature type="binding site" evidence="10">
    <location>
        <position position="164"/>
    </location>
    <ligand>
        <name>[4Fe-4S] cluster</name>
        <dbReference type="ChEBI" id="CHEBI:49883"/>
        <label>2</label>
        <note>4Fe-4S-S-AdoMet</note>
    </ligand>
</feature>
<dbReference type="GO" id="GO:0046872">
    <property type="term" value="F:metal ion binding"/>
    <property type="evidence" value="ECO:0007669"/>
    <property type="project" value="UniProtKB-KW"/>
</dbReference>
<dbReference type="InterPro" id="IPR006463">
    <property type="entry name" value="MiaB_methiolase"/>
</dbReference>
<evidence type="ECO:0000256" key="11">
    <source>
        <dbReference type="SAM" id="MobiDB-lite"/>
    </source>
</evidence>
<dbReference type="InterPro" id="IPR002792">
    <property type="entry name" value="TRAM_dom"/>
</dbReference>
<evidence type="ECO:0000256" key="3">
    <source>
        <dbReference type="ARBA" id="ARBA00022679"/>
    </source>
</evidence>
<evidence type="ECO:0000256" key="1">
    <source>
        <dbReference type="ARBA" id="ARBA00003234"/>
    </source>
</evidence>
<comment type="cofactor">
    <cofactor evidence="10">
        <name>[4Fe-4S] cluster</name>
        <dbReference type="ChEBI" id="CHEBI:49883"/>
    </cofactor>
    <text evidence="10">Binds 2 [4Fe-4S] clusters. One cluster is coordinated with 3 cysteines and an exchangeable S-adenosyl-L-methionine.</text>
</comment>
<dbReference type="SMART" id="SM00729">
    <property type="entry name" value="Elp3"/>
    <property type="match status" value="1"/>
</dbReference>
<keyword evidence="4 10" id="KW-0949">S-adenosyl-L-methionine</keyword>
<comment type="subcellular location">
    <subcellularLocation>
        <location evidence="10">Cytoplasm</location>
    </subcellularLocation>
</comment>
<comment type="similarity">
    <text evidence="10">Belongs to the methylthiotransferase family. MiaB subfamily.</text>
</comment>
<dbReference type="SFLD" id="SFLDG01061">
    <property type="entry name" value="methylthiotransferase"/>
    <property type="match status" value="1"/>
</dbReference>
<evidence type="ECO:0000259" key="14">
    <source>
        <dbReference type="PROSITE" id="PS51918"/>
    </source>
</evidence>
<evidence type="ECO:0000256" key="10">
    <source>
        <dbReference type="HAMAP-Rule" id="MF_01864"/>
    </source>
</evidence>
<comment type="function">
    <text evidence="1 10">Catalyzes the methylthiolation of N6-(dimethylallyl)adenosine (i(6)A), leading to the formation of 2-methylthio-N6-(dimethylallyl)adenosine (ms(2)i(6)A) at position 37 in tRNAs that read codons beginning with uridine.</text>
</comment>
<dbReference type="GO" id="GO:0005829">
    <property type="term" value="C:cytosol"/>
    <property type="evidence" value="ECO:0007669"/>
    <property type="project" value="TreeGrafter"/>
</dbReference>
<dbReference type="InterPro" id="IPR023404">
    <property type="entry name" value="rSAM_horseshoe"/>
</dbReference>
<dbReference type="GO" id="GO:0035597">
    <property type="term" value="F:tRNA-2-methylthio-N(6)-dimethylallyladenosine(37) synthase activity"/>
    <property type="evidence" value="ECO:0007669"/>
    <property type="project" value="UniProtKB-EC"/>
</dbReference>
<dbReference type="PROSITE" id="PS50926">
    <property type="entry name" value="TRAM"/>
    <property type="match status" value="1"/>
</dbReference>
<evidence type="ECO:0000259" key="13">
    <source>
        <dbReference type="PROSITE" id="PS51449"/>
    </source>
</evidence>
<evidence type="ECO:0000256" key="2">
    <source>
        <dbReference type="ARBA" id="ARBA00022485"/>
    </source>
</evidence>
<dbReference type="Pfam" id="PF04055">
    <property type="entry name" value="Radical_SAM"/>
    <property type="match status" value="1"/>
</dbReference>
<feature type="binding site" evidence="10">
    <location>
        <position position="160"/>
    </location>
    <ligand>
        <name>[4Fe-4S] cluster</name>
        <dbReference type="ChEBI" id="CHEBI:49883"/>
        <label>2</label>
        <note>4Fe-4S-S-AdoMet</note>
    </ligand>
</feature>
<evidence type="ECO:0000256" key="5">
    <source>
        <dbReference type="ARBA" id="ARBA00022694"/>
    </source>
</evidence>
<evidence type="ECO:0000256" key="9">
    <source>
        <dbReference type="ARBA" id="ARBA00033765"/>
    </source>
</evidence>
<keyword evidence="3 10" id="KW-0808">Transferase</keyword>
<feature type="binding site" evidence="10">
    <location>
        <position position="167"/>
    </location>
    <ligand>
        <name>[4Fe-4S] cluster</name>
        <dbReference type="ChEBI" id="CHEBI:49883"/>
        <label>2</label>
        <note>4Fe-4S-S-AdoMet</note>
    </ligand>
</feature>
<evidence type="ECO:0000259" key="12">
    <source>
        <dbReference type="PROSITE" id="PS50926"/>
    </source>
</evidence>